<evidence type="ECO:0000313" key="2">
    <source>
        <dbReference type="EMBL" id="KAF6746409.1"/>
    </source>
</evidence>
<reference evidence="2 3" key="1">
    <citation type="submission" date="2020-07" db="EMBL/GenBank/DDBJ databases">
        <title>Comparative genomics of pyrophilous fungi reveals a link between fire events and developmental genes.</title>
        <authorList>
            <consortium name="DOE Joint Genome Institute"/>
            <person name="Steindorff A.S."/>
            <person name="Carver A."/>
            <person name="Calhoun S."/>
            <person name="Stillman K."/>
            <person name="Liu H."/>
            <person name="Lipzen A."/>
            <person name="Pangilinan J."/>
            <person name="Labutti K."/>
            <person name="Bruns T.D."/>
            <person name="Grigoriev I.V."/>
        </authorList>
    </citation>
    <scope>NUCLEOTIDE SEQUENCE [LARGE SCALE GENOMIC DNA]</scope>
    <source>
        <strain evidence="2 3">CBS 144469</strain>
    </source>
</reference>
<dbReference type="EMBL" id="JACGCI010000093">
    <property type="protein sequence ID" value="KAF6746409.1"/>
    <property type="molecule type" value="Genomic_DNA"/>
</dbReference>
<accession>A0A8H6HG43</accession>
<comment type="caution">
    <text evidence="2">The sequence shown here is derived from an EMBL/GenBank/DDBJ whole genome shotgun (WGS) entry which is preliminary data.</text>
</comment>
<sequence>MNSRECTHIVQGIPSNLALGRYPHPQTPSNRWDLPKRTLSQWIQAFVPLPSTSLYCLDLRPVCDSTRPPRFALHRRTRAWVLKLSQLLIQHLYKRKNQRTTPRLHFYLLRVGVITLDDDPEANSAISVDSRSVRRKGRVGMGFWGRSSYSLTCLCEFGRADIHDERAAAAYEFQVNVAAIADAVGYERGWRGSWMEGVVVGVDEGVHRPTSRVPRSTYGTDGADEFSNDAQRADGVGPAPSVQRGGVKSR</sequence>
<gene>
    <name evidence="2" type="ORF">DFP72DRAFT_855461</name>
</gene>
<keyword evidence="3" id="KW-1185">Reference proteome</keyword>
<protein>
    <submittedName>
        <fullName evidence="2">Uncharacterized protein</fullName>
    </submittedName>
</protein>
<feature type="region of interest" description="Disordered" evidence="1">
    <location>
        <begin position="209"/>
        <end position="250"/>
    </location>
</feature>
<dbReference type="Proteomes" id="UP000521943">
    <property type="component" value="Unassembled WGS sequence"/>
</dbReference>
<evidence type="ECO:0000256" key="1">
    <source>
        <dbReference type="SAM" id="MobiDB-lite"/>
    </source>
</evidence>
<name>A0A8H6HG43_9AGAR</name>
<dbReference type="AlphaFoldDB" id="A0A8H6HG43"/>
<organism evidence="2 3">
    <name type="scientific">Ephemerocybe angulata</name>
    <dbReference type="NCBI Taxonomy" id="980116"/>
    <lineage>
        <taxon>Eukaryota</taxon>
        <taxon>Fungi</taxon>
        <taxon>Dikarya</taxon>
        <taxon>Basidiomycota</taxon>
        <taxon>Agaricomycotina</taxon>
        <taxon>Agaricomycetes</taxon>
        <taxon>Agaricomycetidae</taxon>
        <taxon>Agaricales</taxon>
        <taxon>Agaricineae</taxon>
        <taxon>Psathyrellaceae</taxon>
        <taxon>Ephemerocybe</taxon>
    </lineage>
</organism>
<proteinExistence type="predicted"/>
<evidence type="ECO:0000313" key="3">
    <source>
        <dbReference type="Proteomes" id="UP000521943"/>
    </source>
</evidence>